<organism evidence="2 3">
    <name type="scientific">Terrihabitans soli</name>
    <dbReference type="NCBI Taxonomy" id="708113"/>
    <lineage>
        <taxon>Bacteria</taxon>
        <taxon>Pseudomonadati</taxon>
        <taxon>Pseudomonadota</taxon>
        <taxon>Alphaproteobacteria</taxon>
        <taxon>Hyphomicrobiales</taxon>
        <taxon>Terrihabitans</taxon>
    </lineage>
</organism>
<sequence length="160" mass="17025">MERARDALREGLDRAAPEYVTDMPSPFDPRTAKNWDIDPASVTAPELTAHLFQPSTDILSVTADGEWLPGSITPKTGQTGASASADPETVEPPSSLPVSPTPVEKPRPERKPGKAHSVLRSGRASLVDKPAKNTDAPARRNPDRAAAKPPALTLPGELRP</sequence>
<dbReference type="RefSeq" id="WP_222876964.1">
    <property type="nucleotide sequence ID" value="NZ_AP023361.1"/>
</dbReference>
<evidence type="ECO:0000256" key="1">
    <source>
        <dbReference type="SAM" id="MobiDB-lite"/>
    </source>
</evidence>
<protein>
    <submittedName>
        <fullName evidence="2">Uncharacterized protein</fullName>
    </submittedName>
</protein>
<dbReference type="EMBL" id="AP023361">
    <property type="protein sequence ID" value="BCJ90331.1"/>
    <property type="molecule type" value="Genomic_DNA"/>
</dbReference>
<proteinExistence type="predicted"/>
<reference evidence="2 3" key="1">
    <citation type="submission" date="2020-08" db="EMBL/GenBank/DDBJ databases">
        <title>Genome sequence of Rhizobiales bacterium strain IZ6.</title>
        <authorList>
            <person name="Nakai R."/>
            <person name="Naganuma T."/>
        </authorList>
    </citation>
    <scope>NUCLEOTIDE SEQUENCE [LARGE SCALE GENOMIC DNA]</scope>
    <source>
        <strain evidence="2 3">IZ6</strain>
    </source>
</reference>
<feature type="compositionally biased region" description="Low complexity" evidence="1">
    <location>
        <begin position="91"/>
        <end position="102"/>
    </location>
</feature>
<feature type="region of interest" description="Disordered" evidence="1">
    <location>
        <begin position="66"/>
        <end position="160"/>
    </location>
</feature>
<evidence type="ECO:0000313" key="2">
    <source>
        <dbReference type="EMBL" id="BCJ90331.1"/>
    </source>
</evidence>
<feature type="compositionally biased region" description="Basic and acidic residues" evidence="1">
    <location>
        <begin position="129"/>
        <end position="146"/>
    </location>
</feature>
<feature type="region of interest" description="Disordered" evidence="1">
    <location>
        <begin position="1"/>
        <end position="34"/>
    </location>
</feature>
<dbReference type="AlphaFoldDB" id="A0A6S6QTC9"/>
<dbReference type="Proteomes" id="UP000515317">
    <property type="component" value="Chromosome"/>
</dbReference>
<feature type="compositionally biased region" description="Polar residues" evidence="1">
    <location>
        <begin position="73"/>
        <end position="82"/>
    </location>
</feature>
<dbReference type="KEGG" id="tso:IZ6_10660"/>
<accession>A0A6S6QTC9</accession>
<keyword evidence="3" id="KW-1185">Reference proteome</keyword>
<evidence type="ECO:0000313" key="3">
    <source>
        <dbReference type="Proteomes" id="UP000515317"/>
    </source>
</evidence>
<gene>
    <name evidence="2" type="ORF">IZ6_10660</name>
</gene>
<feature type="compositionally biased region" description="Basic and acidic residues" evidence="1">
    <location>
        <begin position="1"/>
        <end position="16"/>
    </location>
</feature>
<name>A0A6S6QTC9_9HYPH</name>